<dbReference type="AlphaFoldDB" id="A0A8S4RW75"/>
<keyword evidence="2" id="KW-1185">Reference proteome</keyword>
<reference evidence="1" key="1">
    <citation type="submission" date="2022-03" db="EMBL/GenBank/DDBJ databases">
        <authorList>
            <person name="Lindestad O."/>
        </authorList>
    </citation>
    <scope>NUCLEOTIDE SEQUENCE</scope>
</reference>
<protein>
    <submittedName>
        <fullName evidence="1">Jg15668 protein</fullName>
    </submittedName>
</protein>
<evidence type="ECO:0000313" key="2">
    <source>
        <dbReference type="Proteomes" id="UP000838756"/>
    </source>
</evidence>
<dbReference type="EMBL" id="CAKXAJ010025576">
    <property type="protein sequence ID" value="CAH2241471.1"/>
    <property type="molecule type" value="Genomic_DNA"/>
</dbReference>
<gene>
    <name evidence="1" type="primary">jg15668</name>
    <name evidence="1" type="ORF">PAEG_LOCUS17908</name>
</gene>
<comment type="caution">
    <text evidence="1">The sequence shown here is derived from an EMBL/GenBank/DDBJ whole genome shotgun (WGS) entry which is preliminary data.</text>
</comment>
<accession>A0A8S4RW75</accession>
<sequence>MPTNLHCCNGMLIGSAGQMPPHYYRSGGLSWERKPLLEGENSAEREGFCCKWDPSALASDHPTDVPLSDLVN</sequence>
<dbReference type="Proteomes" id="UP000838756">
    <property type="component" value="Unassembled WGS sequence"/>
</dbReference>
<name>A0A8S4RW75_9NEOP</name>
<evidence type="ECO:0000313" key="1">
    <source>
        <dbReference type="EMBL" id="CAH2241471.1"/>
    </source>
</evidence>
<organism evidence="1 2">
    <name type="scientific">Pararge aegeria aegeria</name>
    <dbReference type="NCBI Taxonomy" id="348720"/>
    <lineage>
        <taxon>Eukaryota</taxon>
        <taxon>Metazoa</taxon>
        <taxon>Ecdysozoa</taxon>
        <taxon>Arthropoda</taxon>
        <taxon>Hexapoda</taxon>
        <taxon>Insecta</taxon>
        <taxon>Pterygota</taxon>
        <taxon>Neoptera</taxon>
        <taxon>Endopterygota</taxon>
        <taxon>Lepidoptera</taxon>
        <taxon>Glossata</taxon>
        <taxon>Ditrysia</taxon>
        <taxon>Papilionoidea</taxon>
        <taxon>Nymphalidae</taxon>
        <taxon>Satyrinae</taxon>
        <taxon>Satyrini</taxon>
        <taxon>Parargina</taxon>
        <taxon>Pararge</taxon>
    </lineage>
</organism>
<proteinExistence type="predicted"/>